<gene>
    <name evidence="11" type="ORF">LZA78_07015</name>
</gene>
<reference evidence="11 12" key="1">
    <citation type="submission" date="2021-12" db="EMBL/GenBank/DDBJ databases">
        <title>Sinirhodobacter sp. WL0062 is a bacterium isolated from seawater.</title>
        <authorList>
            <person name="Wang L."/>
            <person name="He W."/>
            <person name="Zhang D.-F."/>
        </authorList>
    </citation>
    <scope>NUCLEOTIDE SEQUENCE [LARGE SCALE GENOMIC DNA]</scope>
    <source>
        <strain evidence="11 12">WL0062</strain>
    </source>
</reference>
<proteinExistence type="inferred from homology"/>
<dbReference type="InterPro" id="IPR050264">
    <property type="entry name" value="Bact_CCA-adding_enz_type3_sf"/>
</dbReference>
<dbReference type="Gene3D" id="1.10.3090.10">
    <property type="entry name" value="cca-adding enzyme, domain 2"/>
    <property type="match status" value="1"/>
</dbReference>
<dbReference type="Pfam" id="PF12627">
    <property type="entry name" value="PolyA_pol_RNAbd"/>
    <property type="match status" value="1"/>
</dbReference>
<dbReference type="EMBL" id="JAJUOS010000004">
    <property type="protein sequence ID" value="MCE5973224.1"/>
    <property type="molecule type" value="Genomic_DNA"/>
</dbReference>
<organism evidence="11 12">
    <name type="scientific">Rhodobacter flavimaris</name>
    <dbReference type="NCBI Taxonomy" id="2907145"/>
    <lineage>
        <taxon>Bacteria</taxon>
        <taxon>Pseudomonadati</taxon>
        <taxon>Pseudomonadota</taxon>
        <taxon>Alphaproteobacteria</taxon>
        <taxon>Rhodobacterales</taxon>
        <taxon>Rhodobacter group</taxon>
        <taxon>Rhodobacter</taxon>
    </lineage>
</organism>
<evidence type="ECO:0000256" key="5">
    <source>
        <dbReference type="ARBA" id="ARBA00022723"/>
    </source>
</evidence>
<dbReference type="Pfam" id="PF01743">
    <property type="entry name" value="PolyA_pol"/>
    <property type="match status" value="1"/>
</dbReference>
<dbReference type="PANTHER" id="PTHR46173:SF1">
    <property type="entry name" value="CCA TRNA NUCLEOTIDYLTRANSFERASE 1, MITOCHONDRIAL"/>
    <property type="match status" value="1"/>
</dbReference>
<dbReference type="RefSeq" id="WP_233676228.1">
    <property type="nucleotide sequence ID" value="NZ_JAJUOS010000004.1"/>
</dbReference>
<feature type="domain" description="Poly A polymerase head" evidence="9">
    <location>
        <begin position="28"/>
        <end position="150"/>
    </location>
</feature>
<evidence type="ECO:0000256" key="1">
    <source>
        <dbReference type="ARBA" id="ARBA00001946"/>
    </source>
</evidence>
<dbReference type="InterPro" id="IPR002646">
    <property type="entry name" value="PolA_pol_head_dom"/>
</dbReference>
<evidence type="ECO:0000256" key="7">
    <source>
        <dbReference type="ARBA" id="ARBA00022842"/>
    </source>
</evidence>
<comment type="caution">
    <text evidence="11">The sequence shown here is derived from an EMBL/GenBank/DDBJ whole genome shotgun (WGS) entry which is preliminary data.</text>
</comment>
<dbReference type="PANTHER" id="PTHR46173">
    <property type="entry name" value="CCA TRNA NUCLEOTIDYLTRANSFERASE 1, MITOCHONDRIAL"/>
    <property type="match status" value="1"/>
</dbReference>
<comment type="similarity">
    <text evidence="8">Belongs to the tRNA nucleotidyltransferase/poly(A) polymerase family.</text>
</comment>
<evidence type="ECO:0000256" key="4">
    <source>
        <dbReference type="ARBA" id="ARBA00022695"/>
    </source>
</evidence>
<keyword evidence="5" id="KW-0479">Metal-binding</keyword>
<keyword evidence="3" id="KW-0819">tRNA processing</keyword>
<keyword evidence="2 8" id="KW-0808">Transferase</keyword>
<sequence length="381" mass="40711">MKLTGKWIEAAHLQQVLAMLEAGGHQALLVGGCVRNALIGAAVTDMDIATDAVPQRVIELAQAAGLKSVPTGIDHGTVTVVAAHEPHEITTFRRDVETHGRHATVEFSSRIEEDAARRDFTMNALYARADGTVLDPLGQGLADLAARHLRFVGDPDQRIREDYLRILRFFRFTAWYGDPAIGIDPDGLSACAEHALGLDGLSRERVGHEMRRLLAAPDPAPALAAMEATGVLAHVLPGADTRAIAPLVHLEDGTAPAFLRRLAALGGEDPAERLRLSKAELRGLEQIRAALQSDAAPAALGYRFGAEAAADAALIRAASLGQPLPDDWRAPILRGAAQVFPVTAADLMPGLQGVALGARLRALETRWITEDFQPTRDDLLG</sequence>
<protein>
    <submittedName>
        <fullName evidence="11">CCA tRNA nucleotidyltransferase</fullName>
    </submittedName>
</protein>
<dbReference type="CDD" id="cd05398">
    <property type="entry name" value="NT_ClassII-CCAase"/>
    <property type="match status" value="1"/>
</dbReference>
<evidence type="ECO:0000256" key="8">
    <source>
        <dbReference type="RuleBase" id="RU003953"/>
    </source>
</evidence>
<dbReference type="Proteomes" id="UP001521181">
    <property type="component" value="Unassembled WGS sequence"/>
</dbReference>
<dbReference type="SUPFAM" id="SSF81301">
    <property type="entry name" value="Nucleotidyltransferase"/>
    <property type="match status" value="1"/>
</dbReference>
<evidence type="ECO:0000256" key="3">
    <source>
        <dbReference type="ARBA" id="ARBA00022694"/>
    </source>
</evidence>
<evidence type="ECO:0000313" key="11">
    <source>
        <dbReference type="EMBL" id="MCE5973224.1"/>
    </source>
</evidence>
<keyword evidence="4" id="KW-0548">Nucleotidyltransferase</keyword>
<dbReference type="Gene3D" id="3.30.460.10">
    <property type="entry name" value="Beta Polymerase, domain 2"/>
    <property type="match status" value="1"/>
</dbReference>
<accession>A0ABS8YTN9</accession>
<evidence type="ECO:0000256" key="6">
    <source>
        <dbReference type="ARBA" id="ARBA00022741"/>
    </source>
</evidence>
<evidence type="ECO:0000256" key="2">
    <source>
        <dbReference type="ARBA" id="ARBA00022679"/>
    </source>
</evidence>
<evidence type="ECO:0000313" key="12">
    <source>
        <dbReference type="Proteomes" id="UP001521181"/>
    </source>
</evidence>
<dbReference type="InterPro" id="IPR043519">
    <property type="entry name" value="NT_sf"/>
</dbReference>
<keyword evidence="7" id="KW-0460">Magnesium</keyword>
<dbReference type="InterPro" id="IPR032828">
    <property type="entry name" value="PolyA_RNA-bd"/>
</dbReference>
<dbReference type="SUPFAM" id="SSF81891">
    <property type="entry name" value="Poly A polymerase C-terminal region-like"/>
    <property type="match status" value="1"/>
</dbReference>
<keyword evidence="6" id="KW-0547">Nucleotide-binding</keyword>
<evidence type="ECO:0000259" key="9">
    <source>
        <dbReference type="Pfam" id="PF01743"/>
    </source>
</evidence>
<feature type="domain" description="tRNA nucleotidyltransferase/poly(A) polymerase RNA and SrmB- binding" evidence="10">
    <location>
        <begin position="183"/>
        <end position="240"/>
    </location>
</feature>
<keyword evidence="12" id="KW-1185">Reference proteome</keyword>
<name>A0ABS8YTN9_9RHOB</name>
<dbReference type="PROSITE" id="PS51257">
    <property type="entry name" value="PROKAR_LIPOPROTEIN"/>
    <property type="match status" value="1"/>
</dbReference>
<keyword evidence="8" id="KW-0694">RNA-binding</keyword>
<comment type="cofactor">
    <cofactor evidence="1">
        <name>Mg(2+)</name>
        <dbReference type="ChEBI" id="CHEBI:18420"/>
    </cofactor>
</comment>
<evidence type="ECO:0000259" key="10">
    <source>
        <dbReference type="Pfam" id="PF12627"/>
    </source>
</evidence>